<dbReference type="Proteomes" id="UP001239111">
    <property type="component" value="Chromosome 1"/>
</dbReference>
<name>A0ACC2PTG0_9HYME</name>
<organism evidence="1 2">
    <name type="scientific">Eretmocerus hayati</name>
    <dbReference type="NCBI Taxonomy" id="131215"/>
    <lineage>
        <taxon>Eukaryota</taxon>
        <taxon>Metazoa</taxon>
        <taxon>Ecdysozoa</taxon>
        <taxon>Arthropoda</taxon>
        <taxon>Hexapoda</taxon>
        <taxon>Insecta</taxon>
        <taxon>Pterygota</taxon>
        <taxon>Neoptera</taxon>
        <taxon>Endopterygota</taxon>
        <taxon>Hymenoptera</taxon>
        <taxon>Apocrita</taxon>
        <taxon>Proctotrupomorpha</taxon>
        <taxon>Chalcidoidea</taxon>
        <taxon>Aphelinidae</taxon>
        <taxon>Aphelininae</taxon>
        <taxon>Eretmocerus</taxon>
    </lineage>
</organism>
<keyword evidence="2" id="KW-1185">Reference proteome</keyword>
<comment type="caution">
    <text evidence="1">The sequence shown here is derived from an EMBL/GenBank/DDBJ whole genome shotgun (WGS) entry which is preliminary data.</text>
</comment>
<accession>A0ACC2PTG0</accession>
<protein>
    <submittedName>
        <fullName evidence="1">Uncharacterized protein</fullName>
    </submittedName>
</protein>
<dbReference type="EMBL" id="CM056741">
    <property type="protein sequence ID" value="KAJ8685662.1"/>
    <property type="molecule type" value="Genomic_DNA"/>
</dbReference>
<gene>
    <name evidence="1" type="ORF">QAD02_021455</name>
</gene>
<sequence>MSNRKGKSGKSEMEKEREMEKLKRRVMRLERVIVRQDEEIRELKRKARGQSTMEDYTDSESGREEKSEDERKEINNNERKSSENEGEEKEKTEDMDKKERRLVIRKRIAFKGKYVETWMKERTGKDYNQWALEEVEEKLLETMKGRGEKEFTVEKFISAEERWKMKRHTRGKERMARTGYKGRDHKRGHWGAKRRW</sequence>
<evidence type="ECO:0000313" key="1">
    <source>
        <dbReference type="EMBL" id="KAJ8685662.1"/>
    </source>
</evidence>
<reference evidence="1" key="1">
    <citation type="submission" date="2023-04" db="EMBL/GenBank/DDBJ databases">
        <title>A chromosome-level genome assembly of the parasitoid wasp Eretmocerus hayati.</title>
        <authorList>
            <person name="Zhong Y."/>
            <person name="Liu S."/>
            <person name="Liu Y."/>
        </authorList>
    </citation>
    <scope>NUCLEOTIDE SEQUENCE</scope>
    <source>
        <strain evidence="1">ZJU_SS_LIU_2023</strain>
    </source>
</reference>
<evidence type="ECO:0000313" key="2">
    <source>
        <dbReference type="Proteomes" id="UP001239111"/>
    </source>
</evidence>
<proteinExistence type="predicted"/>